<dbReference type="Gene3D" id="2.20.110.10">
    <property type="entry name" value="Histone H3 K4-specific methyltransferase SET7/9 N-terminal domain"/>
    <property type="match status" value="2"/>
</dbReference>
<evidence type="ECO:0000313" key="1">
    <source>
        <dbReference type="EMBL" id="AUP77759.1"/>
    </source>
</evidence>
<dbReference type="PANTHER" id="PTHR33706:SF1">
    <property type="entry name" value="TPR REPEAT PROTEIN"/>
    <property type="match status" value="1"/>
</dbReference>
<proteinExistence type="predicted"/>
<dbReference type="RefSeq" id="WP_102754418.1">
    <property type="nucleotide sequence ID" value="NZ_CP025791.1"/>
</dbReference>
<gene>
    <name evidence="1" type="ORF">C1H87_03120</name>
</gene>
<dbReference type="SUPFAM" id="SSF82185">
    <property type="entry name" value="Histone H3 K4-specific methyltransferase SET7/9 N-terminal domain"/>
    <property type="match status" value="1"/>
</dbReference>
<protein>
    <submittedName>
        <fullName evidence="1">Preprotein translocase YidC</fullName>
    </submittedName>
</protein>
<dbReference type="KEGG" id="fek:C1H87_03120"/>
<sequence>MKKVIITLLVLVVYNLGFSQAINQLDENGKRHGIWKKKFKNTDILRYEGAFSHGKEIGVFKFYKNIRKKAVLTASKEFNESDNKANVKFFTERGTLLSEGQMDGKLYIGKWKYYKGGPDKLITVENYNDKGNLEGERIVYYPNGQIAEKKNYLDGKLDGVSIWFSRDNIVLKEFTYANGELHGLAKSYSPKGDLIVEGTYKQGKKHGIWKYYENGKLTEEKDYTYKSKYVKVNNKYVKRSSLKN</sequence>
<name>A0A2K9PL09_9FLAO</name>
<dbReference type="PANTHER" id="PTHR33706">
    <property type="entry name" value="MORN VARIANT REPEAT PROTEIN"/>
    <property type="match status" value="1"/>
</dbReference>
<dbReference type="EMBL" id="CP025791">
    <property type="protein sequence ID" value="AUP77759.1"/>
    <property type="molecule type" value="Genomic_DNA"/>
</dbReference>
<keyword evidence="2" id="KW-1185">Reference proteome</keyword>
<dbReference type="OrthoDB" id="9785122at2"/>
<dbReference type="Pfam" id="PF07661">
    <property type="entry name" value="MORN_2"/>
    <property type="match status" value="3"/>
</dbReference>
<dbReference type="Gene3D" id="3.90.930.1">
    <property type="match status" value="1"/>
</dbReference>
<dbReference type="AlphaFoldDB" id="A0A2K9PL09"/>
<organism evidence="1 2">
    <name type="scientific">Flavivirga eckloniae</name>
    <dbReference type="NCBI Taxonomy" id="1803846"/>
    <lineage>
        <taxon>Bacteria</taxon>
        <taxon>Pseudomonadati</taxon>
        <taxon>Bacteroidota</taxon>
        <taxon>Flavobacteriia</taxon>
        <taxon>Flavobacteriales</taxon>
        <taxon>Flavobacteriaceae</taxon>
        <taxon>Flavivirga</taxon>
    </lineage>
</organism>
<reference evidence="1 2" key="1">
    <citation type="submission" date="2018-01" db="EMBL/GenBank/DDBJ databases">
        <title>Complete genome sequence of Flavivirga eckloniae ECD14 isolated from seaweed Ecklonia cava.</title>
        <authorList>
            <person name="Lee J.H."/>
            <person name="Baik K.S."/>
            <person name="Seong C.N."/>
        </authorList>
    </citation>
    <scope>NUCLEOTIDE SEQUENCE [LARGE SCALE GENOMIC DNA]</scope>
    <source>
        <strain evidence="1 2">ECD14</strain>
    </source>
</reference>
<evidence type="ECO:0000313" key="2">
    <source>
        <dbReference type="Proteomes" id="UP000235826"/>
    </source>
</evidence>
<accession>A0A2K9PL09</accession>
<dbReference type="InterPro" id="IPR011652">
    <property type="entry name" value="MORN_2"/>
</dbReference>
<dbReference type="Proteomes" id="UP000235826">
    <property type="component" value="Chromosome"/>
</dbReference>